<dbReference type="Proteomes" id="UP000619238">
    <property type="component" value="Unassembled WGS sequence"/>
</dbReference>
<keyword evidence="3" id="KW-1185">Reference proteome</keyword>
<dbReference type="EMBL" id="JACGWS010000002">
    <property type="protein sequence ID" value="MBC8753960.1"/>
    <property type="molecule type" value="Genomic_DNA"/>
</dbReference>
<feature type="region of interest" description="Disordered" evidence="1">
    <location>
        <begin position="246"/>
        <end position="271"/>
    </location>
</feature>
<feature type="region of interest" description="Disordered" evidence="1">
    <location>
        <begin position="67"/>
        <end position="103"/>
    </location>
</feature>
<proteinExistence type="predicted"/>
<comment type="caution">
    <text evidence="2">The sequence shown here is derived from an EMBL/GenBank/DDBJ whole genome shotgun (WGS) entry which is preliminary data.</text>
</comment>
<reference evidence="2 3" key="1">
    <citation type="submission" date="2020-07" db="EMBL/GenBank/DDBJ databases">
        <title>Description of Kordia aestuariivivens sp. nov., isolated from a tidal flat.</title>
        <authorList>
            <person name="Park S."/>
            <person name="Yoon J.-H."/>
        </authorList>
    </citation>
    <scope>NUCLEOTIDE SEQUENCE [LARGE SCALE GENOMIC DNA]</scope>
    <source>
        <strain evidence="2 3">YSTF-M3</strain>
    </source>
</reference>
<evidence type="ECO:0000313" key="3">
    <source>
        <dbReference type="Proteomes" id="UP000619238"/>
    </source>
</evidence>
<name>A0ABR7Q5Z1_9FLAO</name>
<accession>A0ABR7Q5Z1</accession>
<evidence type="ECO:0000313" key="2">
    <source>
        <dbReference type="EMBL" id="MBC8753960.1"/>
    </source>
</evidence>
<dbReference type="RefSeq" id="WP_187560994.1">
    <property type="nucleotide sequence ID" value="NZ_JACGWS010000002.1"/>
</dbReference>
<organism evidence="2 3">
    <name type="scientific">Kordia aestuariivivens</name>
    <dbReference type="NCBI Taxonomy" id="2759037"/>
    <lineage>
        <taxon>Bacteria</taxon>
        <taxon>Pseudomonadati</taxon>
        <taxon>Bacteroidota</taxon>
        <taxon>Flavobacteriia</taxon>
        <taxon>Flavobacteriales</taxon>
        <taxon>Flavobacteriaceae</taxon>
        <taxon>Kordia</taxon>
    </lineage>
</organism>
<feature type="compositionally biased region" description="Basic residues" evidence="1">
    <location>
        <begin position="70"/>
        <end position="79"/>
    </location>
</feature>
<sequence>MITIENYFEKKKEINWEFVDQKVVDGIESAEGVLTLLNEYPEMMSDQQLRKPIDAFLKAVNEQFKTTSTTKKRTTRKRSTSAPKKQLGKQETPKPIQQKSKRLSTHAQIQQTKYFKRLAPYNQRQALIEMNSVELDDVIGRVEKELASIPKKPQGDSIKKSTVYAHYFHGETDWYITDIAEDRNSLFGYVILNGDTQMAEAGYISIDEITQERDHKFTVQYGVTELDFYFKKDILENILYKQYPSDYPNPTQRKQTSTASKTEAKPKPQKKTIQKTVDIKMVDHFSTEYRLIRRFYNLIRLNKTATFRKIQLVYMAFQKAALDRSIRKTSSDADLFTRIHKKVIALFDIVNPVKGDADIEFTDQKLYLEMEAYSKERKVNYAITLLKSFIGMQGFKPERTKATNLLKRINSAIEKEKVTKSNRLYKDVVNAKMALESYLATPSKKIAPKLVGLSIPVRSLCTNRIKCIGLRKDGKLNKGYRFLEGGSVIASKKKAV</sequence>
<evidence type="ECO:0000256" key="1">
    <source>
        <dbReference type="SAM" id="MobiDB-lite"/>
    </source>
</evidence>
<feature type="compositionally biased region" description="Polar residues" evidence="1">
    <location>
        <begin position="248"/>
        <end position="261"/>
    </location>
</feature>
<protein>
    <submittedName>
        <fullName evidence="2">Uncharacterized protein</fullName>
    </submittedName>
</protein>
<gene>
    <name evidence="2" type="ORF">H2O64_04710</name>
</gene>